<dbReference type="GO" id="GO:0008843">
    <property type="term" value="F:endochitinase activity"/>
    <property type="evidence" value="ECO:0007669"/>
    <property type="project" value="UniProtKB-EC"/>
</dbReference>
<dbReference type="GO" id="GO:0006032">
    <property type="term" value="P:chitin catabolic process"/>
    <property type="evidence" value="ECO:0007669"/>
    <property type="project" value="UniProtKB-KW"/>
</dbReference>
<dbReference type="SMART" id="SM00636">
    <property type="entry name" value="Glyco_18"/>
    <property type="match status" value="1"/>
</dbReference>
<dbReference type="InterPro" id="IPR001223">
    <property type="entry name" value="Glyco_hydro18_cat"/>
</dbReference>
<keyword evidence="5 7" id="KW-0326">Glycosidase</keyword>
<dbReference type="PROSITE" id="PS01095">
    <property type="entry name" value="GH18_1"/>
    <property type="match status" value="1"/>
</dbReference>
<dbReference type="InterPro" id="IPR011583">
    <property type="entry name" value="Chitinase_II/V-like_cat"/>
</dbReference>
<keyword evidence="6" id="KW-0624">Polysaccharide degradation</keyword>
<evidence type="ECO:0000256" key="9">
    <source>
        <dbReference type="SAM" id="MobiDB-lite"/>
    </source>
</evidence>
<dbReference type="SUPFAM" id="SSF51445">
    <property type="entry name" value="(Trans)glycosidases"/>
    <property type="match status" value="1"/>
</dbReference>
<dbReference type="Gene3D" id="3.20.20.80">
    <property type="entry name" value="Glycosidases"/>
    <property type="match status" value="1"/>
</dbReference>
<keyword evidence="4" id="KW-0119">Carbohydrate metabolism</keyword>
<evidence type="ECO:0000256" key="7">
    <source>
        <dbReference type="RuleBase" id="RU000489"/>
    </source>
</evidence>
<name>A0A8H7D0C7_9AGAR</name>
<dbReference type="PROSITE" id="PS51910">
    <property type="entry name" value="GH18_2"/>
    <property type="match status" value="1"/>
</dbReference>
<keyword evidence="12" id="KW-1185">Reference proteome</keyword>
<evidence type="ECO:0000256" key="5">
    <source>
        <dbReference type="ARBA" id="ARBA00023295"/>
    </source>
</evidence>
<dbReference type="InterPro" id="IPR017853">
    <property type="entry name" value="GH"/>
</dbReference>
<feature type="domain" description="GH18" evidence="10">
    <location>
        <begin position="1"/>
        <end position="352"/>
    </location>
</feature>
<dbReference type="InterPro" id="IPR029070">
    <property type="entry name" value="Chitinase_insertion_sf"/>
</dbReference>
<dbReference type="EMBL" id="JACAZI010000008">
    <property type="protein sequence ID" value="KAF7354058.1"/>
    <property type="molecule type" value="Genomic_DNA"/>
</dbReference>
<evidence type="ECO:0000313" key="12">
    <source>
        <dbReference type="Proteomes" id="UP000620124"/>
    </source>
</evidence>
<evidence type="ECO:0000256" key="4">
    <source>
        <dbReference type="ARBA" id="ARBA00023277"/>
    </source>
</evidence>
<evidence type="ECO:0000256" key="6">
    <source>
        <dbReference type="ARBA" id="ARBA00023326"/>
    </source>
</evidence>
<evidence type="ECO:0000256" key="3">
    <source>
        <dbReference type="ARBA" id="ARBA00023024"/>
    </source>
</evidence>
<evidence type="ECO:0000259" key="10">
    <source>
        <dbReference type="PROSITE" id="PS51910"/>
    </source>
</evidence>
<comment type="similarity">
    <text evidence="8">Belongs to the glycosyl hydrolase 18 family.</text>
</comment>
<sequence length="355" mass="38165">MVYAFALTTPDPGNITGVDEGLLKDFVDTAKQNVRSINPIIVAGGWSGSQYFSTVVSTSDNRTKFISAILNLVTKYDLDGIDFDSEYPGHQEIGCNVVHSDDSANFLLLLQDLRKKNPVLEPTAAVVAPFTGPDGNPMTDVSDFAKVLDRIELMVYDIRSSKTNVGPNAPLSEDWAPSRFQFGSVKPIVAQWTEANFPAQQIVLGLAAYGHSYTVTPEAAINQSSRSLNMGGGPAGSSDTPDDLGTDPCGNPYGLSGVFTFKGLATEGFLEPNGNANHNYAIDPCSSTSFVYDQVTHVMVSYDDAKSFDSTVQGLKGNFITENKLAGFAMWDATGDHNDFLLDTLHSAMGIENCE</sequence>
<accession>A0A8H7D0C7</accession>
<protein>
    <submittedName>
        <fullName evidence="11">Glycoside hydrolase family 18 protein</fullName>
    </submittedName>
</protein>
<keyword evidence="2 7" id="KW-0378">Hydrolase</keyword>
<dbReference type="OrthoDB" id="73875at2759"/>
<evidence type="ECO:0000256" key="1">
    <source>
        <dbReference type="ARBA" id="ARBA00000822"/>
    </source>
</evidence>
<feature type="region of interest" description="Disordered" evidence="9">
    <location>
        <begin position="224"/>
        <end position="245"/>
    </location>
</feature>
<dbReference type="PANTHER" id="PTHR11177">
    <property type="entry name" value="CHITINASE"/>
    <property type="match status" value="1"/>
</dbReference>
<dbReference type="Pfam" id="PF00704">
    <property type="entry name" value="Glyco_hydro_18"/>
    <property type="match status" value="1"/>
</dbReference>
<comment type="caution">
    <text evidence="11">The sequence shown here is derived from an EMBL/GenBank/DDBJ whole genome shotgun (WGS) entry which is preliminary data.</text>
</comment>
<dbReference type="Proteomes" id="UP000620124">
    <property type="component" value="Unassembled WGS sequence"/>
</dbReference>
<evidence type="ECO:0000313" key="11">
    <source>
        <dbReference type="EMBL" id="KAF7354058.1"/>
    </source>
</evidence>
<dbReference type="GO" id="GO:0008061">
    <property type="term" value="F:chitin binding"/>
    <property type="evidence" value="ECO:0007669"/>
    <property type="project" value="InterPro"/>
</dbReference>
<dbReference type="InterPro" id="IPR050314">
    <property type="entry name" value="Glycosyl_Hydrlase_18"/>
</dbReference>
<keyword evidence="3" id="KW-0146">Chitin degradation</keyword>
<dbReference type="Gene3D" id="3.10.50.10">
    <property type="match status" value="1"/>
</dbReference>
<dbReference type="PANTHER" id="PTHR11177:SF317">
    <property type="entry name" value="CHITINASE 12-RELATED"/>
    <property type="match status" value="1"/>
</dbReference>
<dbReference type="AlphaFoldDB" id="A0A8H7D0C7"/>
<proteinExistence type="inferred from homology"/>
<gene>
    <name evidence="11" type="ORF">MVEN_01093000</name>
</gene>
<comment type="catalytic activity">
    <reaction evidence="1">
        <text>Random endo-hydrolysis of N-acetyl-beta-D-glucosaminide (1-&gt;4)-beta-linkages in chitin and chitodextrins.</text>
        <dbReference type="EC" id="3.2.1.14"/>
    </reaction>
</comment>
<evidence type="ECO:0000256" key="8">
    <source>
        <dbReference type="RuleBase" id="RU004453"/>
    </source>
</evidence>
<organism evidence="11 12">
    <name type="scientific">Mycena venus</name>
    <dbReference type="NCBI Taxonomy" id="2733690"/>
    <lineage>
        <taxon>Eukaryota</taxon>
        <taxon>Fungi</taxon>
        <taxon>Dikarya</taxon>
        <taxon>Basidiomycota</taxon>
        <taxon>Agaricomycotina</taxon>
        <taxon>Agaricomycetes</taxon>
        <taxon>Agaricomycetidae</taxon>
        <taxon>Agaricales</taxon>
        <taxon>Marasmiineae</taxon>
        <taxon>Mycenaceae</taxon>
        <taxon>Mycena</taxon>
    </lineage>
</organism>
<dbReference type="InterPro" id="IPR001579">
    <property type="entry name" value="Glyco_hydro_18_chit_AS"/>
</dbReference>
<reference evidence="11" key="1">
    <citation type="submission" date="2020-05" db="EMBL/GenBank/DDBJ databases">
        <title>Mycena genomes resolve the evolution of fungal bioluminescence.</title>
        <authorList>
            <person name="Tsai I.J."/>
        </authorList>
    </citation>
    <scope>NUCLEOTIDE SEQUENCE</scope>
    <source>
        <strain evidence="11">CCC161011</strain>
    </source>
</reference>
<dbReference type="GO" id="GO:0000272">
    <property type="term" value="P:polysaccharide catabolic process"/>
    <property type="evidence" value="ECO:0007669"/>
    <property type="project" value="UniProtKB-KW"/>
</dbReference>
<dbReference type="GO" id="GO:0005576">
    <property type="term" value="C:extracellular region"/>
    <property type="evidence" value="ECO:0007669"/>
    <property type="project" value="TreeGrafter"/>
</dbReference>
<evidence type="ECO:0000256" key="2">
    <source>
        <dbReference type="ARBA" id="ARBA00022801"/>
    </source>
</evidence>